<protein>
    <submittedName>
        <fullName evidence="2">N-acetyltransferase</fullName>
    </submittedName>
</protein>
<evidence type="ECO:0000313" key="3">
    <source>
        <dbReference type="Proteomes" id="UP000306753"/>
    </source>
</evidence>
<dbReference type="Gene3D" id="3.40.630.30">
    <property type="match status" value="1"/>
</dbReference>
<name>A0A5R9QZ89_9GAMM</name>
<keyword evidence="3" id="KW-1185">Reference proteome</keyword>
<keyword evidence="2" id="KW-0808">Transferase</keyword>
<accession>A0A5R9QZ89</accession>
<dbReference type="SUPFAM" id="SSF55729">
    <property type="entry name" value="Acyl-CoA N-acyltransferases (Nat)"/>
    <property type="match status" value="1"/>
</dbReference>
<dbReference type="InterPro" id="IPR000182">
    <property type="entry name" value="GNAT_dom"/>
</dbReference>
<dbReference type="AlphaFoldDB" id="A0A5R9QZ89"/>
<comment type="caution">
    <text evidence="2">The sequence shown here is derived from an EMBL/GenBank/DDBJ whole genome shotgun (WGS) entry which is preliminary data.</text>
</comment>
<organism evidence="2 3">
    <name type="scientific">Stutzerimonas nosocomialis</name>
    <dbReference type="NCBI Taxonomy" id="1056496"/>
    <lineage>
        <taxon>Bacteria</taxon>
        <taxon>Pseudomonadati</taxon>
        <taxon>Pseudomonadota</taxon>
        <taxon>Gammaproteobacteria</taxon>
        <taxon>Pseudomonadales</taxon>
        <taxon>Pseudomonadaceae</taxon>
        <taxon>Stutzerimonas</taxon>
    </lineage>
</organism>
<proteinExistence type="predicted"/>
<evidence type="ECO:0000313" key="2">
    <source>
        <dbReference type="EMBL" id="TLX64055.1"/>
    </source>
</evidence>
<dbReference type="Proteomes" id="UP000306753">
    <property type="component" value="Unassembled WGS sequence"/>
</dbReference>
<evidence type="ECO:0000259" key="1">
    <source>
        <dbReference type="PROSITE" id="PS51186"/>
    </source>
</evidence>
<dbReference type="PROSITE" id="PS51186">
    <property type="entry name" value="GNAT"/>
    <property type="match status" value="1"/>
</dbReference>
<dbReference type="GO" id="GO:0016747">
    <property type="term" value="F:acyltransferase activity, transferring groups other than amino-acyl groups"/>
    <property type="evidence" value="ECO:0007669"/>
    <property type="project" value="InterPro"/>
</dbReference>
<dbReference type="EMBL" id="QLAG01000008">
    <property type="protein sequence ID" value="TLX64055.1"/>
    <property type="molecule type" value="Genomic_DNA"/>
</dbReference>
<dbReference type="CDD" id="cd04301">
    <property type="entry name" value="NAT_SF"/>
    <property type="match status" value="1"/>
</dbReference>
<dbReference type="InterPro" id="IPR016181">
    <property type="entry name" value="Acyl_CoA_acyltransferase"/>
</dbReference>
<dbReference type="Pfam" id="PF13508">
    <property type="entry name" value="Acetyltransf_7"/>
    <property type="match status" value="1"/>
</dbReference>
<sequence>MRTPAQASLWVARAPQIIAGLCLSPVEGGCWLTGLLVAGTHRRAGIASALLSRAAESVDGNLWLFCHPNLEGFYARRGFAPCMQLPGPLADRYRRYSRHKPLVALVRAPAPR</sequence>
<reference evidence="2 3" key="1">
    <citation type="journal article" date="2017" name="Eur. J. Clin. Microbiol. Infect. Dis.">
        <title>Uncommonly isolated clinical Pseudomonas: identification and phylogenetic assignation.</title>
        <authorList>
            <person name="Mulet M."/>
            <person name="Gomila M."/>
            <person name="Ramirez A."/>
            <person name="Cardew S."/>
            <person name="Moore E.R."/>
            <person name="Lalucat J."/>
            <person name="Garcia-Valdes E."/>
        </authorList>
    </citation>
    <scope>NUCLEOTIDE SEQUENCE [LARGE SCALE GENOMIC DNA]</scope>
    <source>
        <strain evidence="2 3">SD129</strain>
    </source>
</reference>
<feature type="domain" description="N-acetyltransferase" evidence="1">
    <location>
        <begin position="1"/>
        <end position="103"/>
    </location>
</feature>
<gene>
    <name evidence="2" type="ORF">DN820_08085</name>
</gene>